<reference evidence="1" key="1">
    <citation type="submission" date="2022-05" db="EMBL/GenBank/DDBJ databases">
        <title>A multi-omics perspective on studying reproductive biology in Daphnia sinensis.</title>
        <authorList>
            <person name="Jia J."/>
        </authorList>
    </citation>
    <scope>NUCLEOTIDE SEQUENCE</scope>
    <source>
        <strain evidence="1">WSL</strain>
    </source>
</reference>
<dbReference type="EMBL" id="WJBH02000374">
    <property type="protein sequence ID" value="KAI9549117.1"/>
    <property type="molecule type" value="Genomic_DNA"/>
</dbReference>
<dbReference type="SUPFAM" id="SSF88713">
    <property type="entry name" value="Glycoside hydrolase/deacetylase"/>
    <property type="match status" value="1"/>
</dbReference>
<dbReference type="GO" id="GO:0005975">
    <property type="term" value="P:carbohydrate metabolic process"/>
    <property type="evidence" value="ECO:0007669"/>
    <property type="project" value="InterPro"/>
</dbReference>
<dbReference type="Gene3D" id="3.20.20.370">
    <property type="entry name" value="Glycoside hydrolase/deacetylase"/>
    <property type="match status" value="1"/>
</dbReference>
<comment type="caution">
    <text evidence="1">The sequence shown here is derived from an EMBL/GenBank/DDBJ whole genome shotgun (WGS) entry which is preliminary data.</text>
</comment>
<proteinExistence type="predicted"/>
<name>A0AAD5KD51_9CRUS</name>
<accession>A0AAD5KD51</accession>
<organism evidence="1 2">
    <name type="scientific">Daphnia sinensis</name>
    <dbReference type="NCBI Taxonomy" id="1820382"/>
    <lineage>
        <taxon>Eukaryota</taxon>
        <taxon>Metazoa</taxon>
        <taxon>Ecdysozoa</taxon>
        <taxon>Arthropoda</taxon>
        <taxon>Crustacea</taxon>
        <taxon>Branchiopoda</taxon>
        <taxon>Diplostraca</taxon>
        <taxon>Cladocera</taxon>
        <taxon>Anomopoda</taxon>
        <taxon>Daphniidae</taxon>
        <taxon>Daphnia</taxon>
        <taxon>Daphnia similis group</taxon>
    </lineage>
</organism>
<keyword evidence="2" id="KW-1185">Reference proteome</keyword>
<dbReference type="Proteomes" id="UP000820818">
    <property type="component" value="Unassembled WGS sequence"/>
</dbReference>
<sequence length="239" mass="26744">MNRYLEINCDLGEGISDENEIIPFIDAASVACGGHVGDADSIRNTVIQCQRQGKKVGAHPSYPDHANFGRKSIELHPEALLRSIEDQIGLFVSIAESLHAPIDHIKFHGALYNDAAVKPELAELLTDFLAMNFPEIPVFVPPHSEMEKLARAKNLPLRIEIFGDRAYENDFSLASRSKPGSLLTRFDDVLRHLQPVFEVGYLVSIDGKRLPVSAETICFHGDNPGLMEFLPEIRQRFWK</sequence>
<gene>
    <name evidence="1" type="ORF">GHT06_007268</name>
</gene>
<dbReference type="PANTHER" id="PTHR30292:SF0">
    <property type="entry name" value="5-OXOPROLINASE SUBUNIT A"/>
    <property type="match status" value="1"/>
</dbReference>
<dbReference type="InterPro" id="IPR011330">
    <property type="entry name" value="Glyco_hydro/deAcase_b/a-brl"/>
</dbReference>
<dbReference type="CDD" id="cd10801">
    <property type="entry name" value="LamB_YcsF_like_1"/>
    <property type="match status" value="1"/>
</dbReference>
<dbReference type="PANTHER" id="PTHR30292">
    <property type="entry name" value="UNCHARACTERIZED PROTEIN YBGL-RELATED"/>
    <property type="match status" value="1"/>
</dbReference>
<dbReference type="InterPro" id="IPR005501">
    <property type="entry name" value="LamB/YcsF/PxpA-like"/>
</dbReference>
<evidence type="ECO:0000313" key="1">
    <source>
        <dbReference type="EMBL" id="KAI9549117.1"/>
    </source>
</evidence>
<dbReference type="AlphaFoldDB" id="A0AAD5KD51"/>
<evidence type="ECO:0000313" key="2">
    <source>
        <dbReference type="Proteomes" id="UP000820818"/>
    </source>
</evidence>
<dbReference type="Pfam" id="PF03746">
    <property type="entry name" value="LamB_YcsF"/>
    <property type="match status" value="1"/>
</dbReference>
<protein>
    <submittedName>
        <fullName evidence="1">LamB YcsF and AHS2 and AHS1 and NIF3 domain conta ining protein</fullName>
    </submittedName>
</protein>